<sequence length="73" mass="8116">MSTWCEMTVAEQALLRRAMTEHILAGMVQYYGAALRWAEDAGAPPARAAIPSRRSGSWSPGWPRWLWSWPGGA</sequence>
<dbReference type="KEGG" id="sgs:AVL59_41560"/>
<dbReference type="Proteomes" id="UP001519309">
    <property type="component" value="Unassembled WGS sequence"/>
</dbReference>
<organism evidence="1 3">
    <name type="scientific">Streptomyces griseochromogenes</name>
    <dbReference type="NCBI Taxonomy" id="68214"/>
    <lineage>
        <taxon>Bacteria</taxon>
        <taxon>Bacillati</taxon>
        <taxon>Actinomycetota</taxon>
        <taxon>Actinomycetes</taxon>
        <taxon>Kitasatosporales</taxon>
        <taxon>Streptomycetaceae</taxon>
        <taxon>Streptomyces</taxon>
    </lineage>
</organism>
<dbReference type="OrthoDB" id="4067342at2"/>
<accession>A0A1B1B8S7</accession>
<name>A0A1B1B8S7_9ACTN</name>
<dbReference type="Proteomes" id="UP000092659">
    <property type="component" value="Chromosome"/>
</dbReference>
<dbReference type="EMBL" id="CP016279">
    <property type="protein sequence ID" value="ANP55225.1"/>
    <property type="molecule type" value="Genomic_DNA"/>
</dbReference>
<protein>
    <submittedName>
        <fullName evidence="1">Uncharacterized protein</fullName>
    </submittedName>
</protein>
<proteinExistence type="predicted"/>
<gene>
    <name evidence="1" type="ORF">AVL59_41560</name>
    <name evidence="2" type="ORF">J2Z21_003273</name>
</gene>
<evidence type="ECO:0000313" key="3">
    <source>
        <dbReference type="Proteomes" id="UP000092659"/>
    </source>
</evidence>
<evidence type="ECO:0000313" key="4">
    <source>
        <dbReference type="Proteomes" id="UP001519309"/>
    </source>
</evidence>
<reference evidence="1 3" key="1">
    <citation type="submission" date="2016-06" db="EMBL/GenBank/DDBJ databases">
        <title>Complete genome sequence of Streptomyces griseochromogenes ATCC 14511, the Blasticidin S producer.</title>
        <authorList>
            <person name="Wu L."/>
        </authorList>
    </citation>
    <scope>NUCLEOTIDE SEQUENCE [LARGE SCALE GENOMIC DNA]</scope>
    <source>
        <strain evidence="1 3">ATCC 14511</strain>
    </source>
</reference>
<evidence type="ECO:0000313" key="1">
    <source>
        <dbReference type="EMBL" id="ANP55225.1"/>
    </source>
</evidence>
<evidence type="ECO:0000313" key="2">
    <source>
        <dbReference type="EMBL" id="MBP2050334.1"/>
    </source>
</evidence>
<dbReference type="AlphaFoldDB" id="A0A1B1B8S7"/>
<dbReference type="EMBL" id="JAGGLP010000006">
    <property type="protein sequence ID" value="MBP2050334.1"/>
    <property type="molecule type" value="Genomic_DNA"/>
</dbReference>
<reference evidence="2 4" key="2">
    <citation type="submission" date="2021-03" db="EMBL/GenBank/DDBJ databases">
        <title>Genomic Encyclopedia of Type Strains, Phase IV (KMG-IV): sequencing the most valuable type-strain genomes for metagenomic binning, comparative biology and taxonomic classification.</title>
        <authorList>
            <person name="Goeker M."/>
        </authorList>
    </citation>
    <scope>NUCLEOTIDE SEQUENCE [LARGE SCALE GENOMIC DNA]</scope>
    <source>
        <strain evidence="2 4">DSM 40499</strain>
    </source>
</reference>
<keyword evidence="4" id="KW-1185">Reference proteome</keyword>
<dbReference type="RefSeq" id="WP_067314802.1">
    <property type="nucleotide sequence ID" value="NZ_CP016279.1"/>
</dbReference>
<dbReference type="STRING" id="68214.AVL59_41560"/>